<evidence type="ECO:0000313" key="2">
    <source>
        <dbReference type="EMBL" id="KAG2120550.1"/>
    </source>
</evidence>
<feature type="transmembrane region" description="Helical" evidence="1">
    <location>
        <begin position="581"/>
        <end position="601"/>
    </location>
</feature>
<dbReference type="Proteomes" id="UP000823399">
    <property type="component" value="Unassembled WGS sequence"/>
</dbReference>
<keyword evidence="1" id="KW-0812">Transmembrane</keyword>
<comment type="caution">
    <text evidence="2">The sequence shown here is derived from an EMBL/GenBank/DDBJ whole genome shotgun (WGS) entry which is preliminary data.</text>
</comment>
<accession>A0A9P7FKP4</accession>
<keyword evidence="3" id="KW-1185">Reference proteome</keyword>
<protein>
    <submittedName>
        <fullName evidence="2">Uncharacterized protein</fullName>
    </submittedName>
</protein>
<evidence type="ECO:0000256" key="1">
    <source>
        <dbReference type="SAM" id="Phobius"/>
    </source>
</evidence>
<feature type="transmembrane region" description="Helical" evidence="1">
    <location>
        <begin position="487"/>
        <end position="505"/>
    </location>
</feature>
<proteinExistence type="predicted"/>
<sequence>MYNNPELYPEFQEAVKALPFISAEHVFPMHPKELCPKICPELGRAKHIDEIPDTILQINDNPLGLPNSMFTFLRSQRPRREVDESSIRNGESSWLVIRHTIYQYIFKGVGFKSSYQSKVIPSSKARTPDHARLDIGFRSRRSSVPDSPLSKVCRWPDHIKLNIGFRSRCSSVPDSPMSKVCQQPDHANLNIGFRSRHSSVPDGPMSKVCWQPNYANLNIGFRSRRSSVPDGPMSNASIYQYGSELQPLSEKLSIFLNMSRINHTACMGLLPVKGRKALTQVDVWFDSRLTQSGVAPRRLTRIRTQLLRAVNKAKAMLRTPTRFDQQMLLKHSVPIWPMQLWRYTEMPQLVPVVCDYNVQMMQVDPSSINRRKVRGDWEECIHLSGATYHYNGKMETRRIFSKQGFNESPGSKRITASIELVSHRSTFQVDDQRIEELAGPDGAMREPSIAICVNKGHHQYLNHYGQPEACLMRTHSLGKRRRDLEHSPLMTGIAVTMFWIPIMVLKRLRSIYIDGLVNGVDIKGFTDDFSVQAKAQTTVASVILAVNASILAIPGLGTQIATKTLCSISFVYYLQGKMDCHSLAFSILGFLAGIFTVDFGLPLSAKIGCGLALIAGGGLILPLMMASFDPDIWSRCQDSTKTWPVVAFIHKLLHDHHCCQGCPDTPPLQLMRNSGVKLQTELKVLSFLLKDRVYPGDLWKIIGEHTIEVKQEVMLIQHQSTCIGGSKGKRHVMIEHLLMEERKKRGQMEVSLYSQAIEHLQQHRLHKLVNFGT</sequence>
<dbReference type="GeneID" id="64695432"/>
<dbReference type="EMBL" id="JABBWM010000001">
    <property type="protein sequence ID" value="KAG2120550.1"/>
    <property type="molecule type" value="Genomic_DNA"/>
</dbReference>
<name>A0A9P7FKP4_9AGAM</name>
<feature type="transmembrane region" description="Helical" evidence="1">
    <location>
        <begin position="608"/>
        <end position="628"/>
    </location>
</feature>
<gene>
    <name evidence="2" type="ORF">F5147DRAFT_647033</name>
</gene>
<dbReference type="AlphaFoldDB" id="A0A9P7FKP4"/>
<organism evidence="2 3">
    <name type="scientific">Suillus discolor</name>
    <dbReference type="NCBI Taxonomy" id="1912936"/>
    <lineage>
        <taxon>Eukaryota</taxon>
        <taxon>Fungi</taxon>
        <taxon>Dikarya</taxon>
        <taxon>Basidiomycota</taxon>
        <taxon>Agaricomycotina</taxon>
        <taxon>Agaricomycetes</taxon>
        <taxon>Agaricomycetidae</taxon>
        <taxon>Boletales</taxon>
        <taxon>Suillineae</taxon>
        <taxon>Suillaceae</taxon>
        <taxon>Suillus</taxon>
    </lineage>
</organism>
<evidence type="ECO:0000313" key="3">
    <source>
        <dbReference type="Proteomes" id="UP000823399"/>
    </source>
</evidence>
<reference evidence="2" key="1">
    <citation type="journal article" date="2020" name="New Phytol.">
        <title>Comparative genomics reveals dynamic genome evolution in host specialist ectomycorrhizal fungi.</title>
        <authorList>
            <person name="Lofgren L.A."/>
            <person name="Nguyen N.H."/>
            <person name="Vilgalys R."/>
            <person name="Ruytinx J."/>
            <person name="Liao H.L."/>
            <person name="Branco S."/>
            <person name="Kuo A."/>
            <person name="LaButti K."/>
            <person name="Lipzen A."/>
            <person name="Andreopoulos W."/>
            <person name="Pangilinan J."/>
            <person name="Riley R."/>
            <person name="Hundley H."/>
            <person name="Na H."/>
            <person name="Barry K."/>
            <person name="Grigoriev I.V."/>
            <person name="Stajich J.E."/>
            <person name="Kennedy P.G."/>
        </authorList>
    </citation>
    <scope>NUCLEOTIDE SEQUENCE</scope>
    <source>
        <strain evidence="2">FC423</strain>
    </source>
</reference>
<dbReference type="RefSeq" id="XP_041299926.1">
    <property type="nucleotide sequence ID" value="XM_041433173.1"/>
</dbReference>
<feature type="transmembrane region" description="Helical" evidence="1">
    <location>
        <begin position="539"/>
        <end position="561"/>
    </location>
</feature>
<keyword evidence="1" id="KW-0472">Membrane</keyword>
<keyword evidence="1" id="KW-1133">Transmembrane helix</keyword>